<keyword evidence="8" id="KW-1185">Reference proteome</keyword>
<organism evidence="7 8">
    <name type="scientific">Methylopila henanensis</name>
    <dbReference type="NCBI Taxonomy" id="873516"/>
    <lineage>
        <taxon>Bacteria</taxon>
        <taxon>Pseudomonadati</taxon>
        <taxon>Pseudomonadota</taxon>
        <taxon>Alphaproteobacteria</taxon>
        <taxon>Hyphomicrobiales</taxon>
        <taxon>Methylopilaceae</taxon>
        <taxon>Methylopila</taxon>
    </lineage>
</organism>
<evidence type="ECO:0000256" key="5">
    <source>
        <dbReference type="ARBA" id="ARBA00023136"/>
    </source>
</evidence>
<dbReference type="RefSeq" id="WP_378798992.1">
    <property type="nucleotide sequence ID" value="NZ_JBHUER010000005.1"/>
</dbReference>
<evidence type="ECO:0000256" key="6">
    <source>
        <dbReference type="SAM" id="Phobius"/>
    </source>
</evidence>
<feature type="transmembrane region" description="Helical" evidence="6">
    <location>
        <begin position="93"/>
        <end position="112"/>
    </location>
</feature>
<dbReference type="InterPro" id="IPR043428">
    <property type="entry name" value="LivM-like"/>
</dbReference>
<comment type="caution">
    <text evidence="7">The sequence shown here is derived from an EMBL/GenBank/DDBJ whole genome shotgun (WGS) entry which is preliminary data.</text>
</comment>
<feature type="transmembrane region" description="Helical" evidence="6">
    <location>
        <begin position="119"/>
        <end position="137"/>
    </location>
</feature>
<feature type="transmembrane region" description="Helical" evidence="6">
    <location>
        <begin position="69"/>
        <end position="87"/>
    </location>
</feature>
<dbReference type="Pfam" id="PF02653">
    <property type="entry name" value="BPD_transp_2"/>
    <property type="match status" value="1"/>
</dbReference>
<keyword evidence="3 6" id="KW-0812">Transmembrane</keyword>
<keyword evidence="2" id="KW-1003">Cell membrane</keyword>
<feature type="transmembrane region" description="Helical" evidence="6">
    <location>
        <begin position="39"/>
        <end position="57"/>
    </location>
</feature>
<dbReference type="PANTHER" id="PTHR30482:SF17">
    <property type="entry name" value="ABC TRANSPORTER ATP-BINDING PROTEIN"/>
    <property type="match status" value="1"/>
</dbReference>
<evidence type="ECO:0000313" key="7">
    <source>
        <dbReference type="EMBL" id="MFD1703095.1"/>
    </source>
</evidence>
<proteinExistence type="predicted"/>
<accession>A0ABW4K4V4</accession>
<dbReference type="CDD" id="cd06581">
    <property type="entry name" value="TM_PBP1_LivM_like"/>
    <property type="match status" value="1"/>
</dbReference>
<evidence type="ECO:0000256" key="2">
    <source>
        <dbReference type="ARBA" id="ARBA00022475"/>
    </source>
</evidence>
<dbReference type="Proteomes" id="UP001597308">
    <property type="component" value="Unassembled WGS sequence"/>
</dbReference>
<name>A0ABW4K4V4_9HYPH</name>
<feature type="transmembrane region" description="Helical" evidence="6">
    <location>
        <begin position="216"/>
        <end position="238"/>
    </location>
</feature>
<keyword evidence="4 6" id="KW-1133">Transmembrane helix</keyword>
<dbReference type="EMBL" id="JBHUER010000005">
    <property type="protein sequence ID" value="MFD1703095.1"/>
    <property type="molecule type" value="Genomic_DNA"/>
</dbReference>
<evidence type="ECO:0000256" key="1">
    <source>
        <dbReference type="ARBA" id="ARBA00004651"/>
    </source>
</evidence>
<evidence type="ECO:0000256" key="3">
    <source>
        <dbReference type="ARBA" id="ARBA00022692"/>
    </source>
</evidence>
<protein>
    <submittedName>
        <fullName evidence="7">Branched-chain amino acid ABC transporter permease</fullName>
    </submittedName>
</protein>
<dbReference type="InterPro" id="IPR001851">
    <property type="entry name" value="ABC_transp_permease"/>
</dbReference>
<dbReference type="PANTHER" id="PTHR30482">
    <property type="entry name" value="HIGH-AFFINITY BRANCHED-CHAIN AMINO ACID TRANSPORT SYSTEM PERMEASE"/>
    <property type="match status" value="1"/>
</dbReference>
<feature type="transmembrane region" description="Helical" evidence="6">
    <location>
        <begin position="293"/>
        <end position="312"/>
    </location>
</feature>
<sequence length="333" mass="35873">MSSDRLSARRIALLALVLLATAAVPFWLPLMVEDYWVDIAAEILIWSLFAASVNLLYGYGGLLSFGQALYFGVGAYGVAFGLQHFGLGFWGSMSLGVVAATAMAAVAGVFAVRLTWHYFSIITIVFGLILYLLTIGAKDLTGGDDGLSLSLPPFFAMGGLELDLFDSTVQYLFILFFVGLCYLAMWVVLRSPFGYGLKAVRENAGRAGLIGLDAFWLRYAAFVMAGFLAGMGGALFALFSRYASAQYMYWTVSGEGVIWTIVGGAGTLFGPLLGTAALIVLREEISSIWEHYLMALGVIVILMVTFAPRGFAGLMESAARRLRRPSSAPAQSE</sequence>
<evidence type="ECO:0000256" key="4">
    <source>
        <dbReference type="ARBA" id="ARBA00022989"/>
    </source>
</evidence>
<evidence type="ECO:0000313" key="8">
    <source>
        <dbReference type="Proteomes" id="UP001597308"/>
    </source>
</evidence>
<keyword evidence="5 6" id="KW-0472">Membrane</keyword>
<reference evidence="8" key="1">
    <citation type="journal article" date="2019" name="Int. J. Syst. Evol. Microbiol.">
        <title>The Global Catalogue of Microorganisms (GCM) 10K type strain sequencing project: providing services to taxonomists for standard genome sequencing and annotation.</title>
        <authorList>
            <consortium name="The Broad Institute Genomics Platform"/>
            <consortium name="The Broad Institute Genome Sequencing Center for Infectious Disease"/>
            <person name="Wu L."/>
            <person name="Ma J."/>
        </authorList>
    </citation>
    <scope>NUCLEOTIDE SEQUENCE [LARGE SCALE GENOMIC DNA]</scope>
    <source>
        <strain evidence="8">KCTC 23707</strain>
    </source>
</reference>
<comment type="subcellular location">
    <subcellularLocation>
        <location evidence="1">Cell membrane</location>
        <topology evidence="1">Multi-pass membrane protein</topology>
    </subcellularLocation>
</comment>
<gene>
    <name evidence="7" type="ORF">ACFSCV_08765</name>
</gene>
<feature type="transmembrane region" description="Helical" evidence="6">
    <location>
        <begin position="258"/>
        <end position="281"/>
    </location>
</feature>
<feature type="transmembrane region" description="Helical" evidence="6">
    <location>
        <begin position="169"/>
        <end position="189"/>
    </location>
</feature>